<dbReference type="RefSeq" id="WP_128419550.1">
    <property type="nucleotide sequence ID" value="NZ_CP049017.1"/>
</dbReference>
<gene>
    <name evidence="1" type="ORF">XthCFBP4691_05805</name>
</gene>
<proteinExistence type="predicted"/>
<keyword evidence="2" id="KW-1185">Reference proteome</keyword>
<organism evidence="1 2">
    <name type="scientific">Xanthomonas theicola</name>
    <dbReference type="NCBI Taxonomy" id="56464"/>
    <lineage>
        <taxon>Bacteria</taxon>
        <taxon>Pseudomonadati</taxon>
        <taxon>Pseudomonadota</taxon>
        <taxon>Gammaproteobacteria</taxon>
        <taxon>Lysobacterales</taxon>
        <taxon>Lysobacteraceae</taxon>
        <taxon>Xanthomonas</taxon>
    </lineage>
</organism>
<sequence length="82" mass="8832">MSADPALVRALLEALAPEPEGIALARLCKRLGVRMSVLLRTLAWLGQANLDGRAGPGWIRMQMRGEREVAVLTAAGRAQLAR</sequence>
<dbReference type="InterPro" id="IPR036388">
    <property type="entry name" value="WH-like_DNA-bd_sf"/>
</dbReference>
<dbReference type="InterPro" id="IPR036390">
    <property type="entry name" value="WH_DNA-bd_sf"/>
</dbReference>
<dbReference type="EMBL" id="MIGX01000018">
    <property type="protein sequence ID" value="PPT91964.1"/>
    <property type="molecule type" value="Genomic_DNA"/>
</dbReference>
<evidence type="ECO:0000313" key="2">
    <source>
        <dbReference type="Proteomes" id="UP000239898"/>
    </source>
</evidence>
<accession>A0A2S6ZI77</accession>
<dbReference type="Gene3D" id="1.10.10.10">
    <property type="entry name" value="Winged helix-like DNA-binding domain superfamily/Winged helix DNA-binding domain"/>
    <property type="match status" value="1"/>
</dbReference>
<reference evidence="1 2" key="1">
    <citation type="submission" date="2016-08" db="EMBL/GenBank/DDBJ databases">
        <title>Evolution of the type three secretion system and type three effector repertoires in Xanthomonas.</title>
        <authorList>
            <person name="Merda D."/>
            <person name="Briand M."/>
            <person name="Bosis E."/>
            <person name="Rousseau C."/>
            <person name="Portier P."/>
            <person name="Jacques M.-A."/>
            <person name="Fischer-Le Saux M."/>
        </authorList>
    </citation>
    <scope>NUCLEOTIDE SEQUENCE [LARGE SCALE GENOMIC DNA]</scope>
    <source>
        <strain evidence="1 2">CFBP 4691</strain>
    </source>
</reference>
<dbReference type="SUPFAM" id="SSF46785">
    <property type="entry name" value="Winged helix' DNA-binding domain"/>
    <property type="match status" value="1"/>
</dbReference>
<name>A0A2S6ZI77_9XANT</name>
<protein>
    <submittedName>
        <fullName evidence="1">Uncharacterized protein</fullName>
    </submittedName>
</protein>
<dbReference type="OrthoDB" id="6026284at2"/>
<dbReference type="AlphaFoldDB" id="A0A2S6ZI77"/>
<dbReference type="Proteomes" id="UP000239898">
    <property type="component" value="Unassembled WGS sequence"/>
</dbReference>
<evidence type="ECO:0000313" key="1">
    <source>
        <dbReference type="EMBL" id="PPT91964.1"/>
    </source>
</evidence>
<comment type="caution">
    <text evidence="1">The sequence shown here is derived from an EMBL/GenBank/DDBJ whole genome shotgun (WGS) entry which is preliminary data.</text>
</comment>